<keyword evidence="1" id="KW-0732">Signal</keyword>
<name>A0ABP8DGX4_9ACTN</name>
<comment type="caution">
    <text evidence="3">The sequence shown here is derived from an EMBL/GenBank/DDBJ whole genome shotgun (WGS) entry which is preliminary data.</text>
</comment>
<evidence type="ECO:0000313" key="3">
    <source>
        <dbReference type="EMBL" id="GAA4255729.1"/>
    </source>
</evidence>
<feature type="domain" description="BON" evidence="2">
    <location>
        <begin position="90"/>
        <end position="158"/>
    </location>
</feature>
<evidence type="ECO:0000313" key="4">
    <source>
        <dbReference type="Proteomes" id="UP001500620"/>
    </source>
</evidence>
<accession>A0ABP8DGX4</accession>
<feature type="domain" description="BON" evidence="2">
    <location>
        <begin position="161"/>
        <end position="229"/>
    </location>
</feature>
<dbReference type="EMBL" id="BAABAT010000022">
    <property type="protein sequence ID" value="GAA4255729.1"/>
    <property type="molecule type" value="Genomic_DNA"/>
</dbReference>
<evidence type="ECO:0000256" key="1">
    <source>
        <dbReference type="ARBA" id="ARBA00022729"/>
    </source>
</evidence>
<dbReference type="InterPro" id="IPR014004">
    <property type="entry name" value="Transpt-assoc_nodulatn_dom_bac"/>
</dbReference>
<dbReference type="Proteomes" id="UP001500620">
    <property type="component" value="Unassembled WGS sequence"/>
</dbReference>
<dbReference type="RefSeq" id="WP_345132736.1">
    <property type="nucleotide sequence ID" value="NZ_BAABAT010000022.1"/>
</dbReference>
<keyword evidence="4" id="KW-1185">Reference proteome</keyword>
<dbReference type="Gene3D" id="3.30.1340.30">
    <property type="match status" value="3"/>
</dbReference>
<dbReference type="Pfam" id="PF04972">
    <property type="entry name" value="BON"/>
    <property type="match status" value="3"/>
</dbReference>
<organism evidence="3 4">
    <name type="scientific">Dactylosporangium darangshiense</name>
    <dbReference type="NCBI Taxonomy" id="579108"/>
    <lineage>
        <taxon>Bacteria</taxon>
        <taxon>Bacillati</taxon>
        <taxon>Actinomycetota</taxon>
        <taxon>Actinomycetes</taxon>
        <taxon>Micromonosporales</taxon>
        <taxon>Micromonosporaceae</taxon>
        <taxon>Dactylosporangium</taxon>
    </lineage>
</organism>
<dbReference type="PANTHER" id="PTHR34606">
    <property type="entry name" value="BON DOMAIN-CONTAINING PROTEIN"/>
    <property type="match status" value="1"/>
</dbReference>
<dbReference type="InterPro" id="IPR007055">
    <property type="entry name" value="BON_dom"/>
</dbReference>
<gene>
    <name evidence="3" type="ORF">GCM10022255_065680</name>
</gene>
<feature type="domain" description="BON" evidence="2">
    <location>
        <begin position="15"/>
        <end position="83"/>
    </location>
</feature>
<proteinExistence type="predicted"/>
<evidence type="ECO:0000259" key="2">
    <source>
        <dbReference type="PROSITE" id="PS50914"/>
    </source>
</evidence>
<sequence>MWDIVGLVAQTPHKTDQELKTAVIEELQYTPSIDETGVEVQVNDGTVTLSGEVASLPERLAAKHAAMRVGGVKNVTNKTSVRAPITSGVNDQDIAQAASQILAWAVDVPPNAVTAHVRDRKVTLSGEVTWEYQRNAAARAVMYLKGVTQISNEISLGSQPPTTDTKAAVEAAMRRNAMLNPRWITIDLDGSELTLHGSVGSWSELREAERSAWSAAGVTSVRNELHIAS</sequence>
<dbReference type="InterPro" id="IPR051686">
    <property type="entry name" value="Lipoprotein_DolP"/>
</dbReference>
<dbReference type="SMART" id="SM00749">
    <property type="entry name" value="BON"/>
    <property type="match status" value="2"/>
</dbReference>
<dbReference type="PANTHER" id="PTHR34606:SF4">
    <property type="entry name" value="OUTER MEMBRANE LIPOPROTEIN DOLP"/>
    <property type="match status" value="1"/>
</dbReference>
<reference evidence="4" key="1">
    <citation type="journal article" date="2019" name="Int. J. Syst. Evol. Microbiol.">
        <title>The Global Catalogue of Microorganisms (GCM) 10K type strain sequencing project: providing services to taxonomists for standard genome sequencing and annotation.</title>
        <authorList>
            <consortium name="The Broad Institute Genomics Platform"/>
            <consortium name="The Broad Institute Genome Sequencing Center for Infectious Disease"/>
            <person name="Wu L."/>
            <person name="Ma J."/>
        </authorList>
    </citation>
    <scope>NUCLEOTIDE SEQUENCE [LARGE SCALE GENOMIC DNA]</scope>
    <source>
        <strain evidence="4">JCM 17441</strain>
    </source>
</reference>
<dbReference type="PROSITE" id="PS50914">
    <property type="entry name" value="BON"/>
    <property type="match status" value="3"/>
</dbReference>
<protein>
    <submittedName>
        <fullName evidence="3">BON domain-containing protein</fullName>
    </submittedName>
</protein>